<dbReference type="InterPro" id="IPR017938">
    <property type="entry name" value="Riboflavin_synthase-like_b-brl"/>
</dbReference>
<dbReference type="EMBL" id="CP159578">
    <property type="protein sequence ID" value="XCJ78223.1"/>
    <property type="molecule type" value="Genomic_DNA"/>
</dbReference>
<dbReference type="InterPro" id="IPR007037">
    <property type="entry name" value="SIP_rossman_dom"/>
</dbReference>
<dbReference type="InterPro" id="IPR017927">
    <property type="entry name" value="FAD-bd_FR_type"/>
</dbReference>
<name>A0AB74U6K6_9GAMM</name>
<dbReference type="SUPFAM" id="SSF63380">
    <property type="entry name" value="Riboflavin synthase domain-like"/>
    <property type="match status" value="1"/>
</dbReference>
<dbReference type="Pfam" id="PF04954">
    <property type="entry name" value="SIP"/>
    <property type="match status" value="1"/>
</dbReference>
<dbReference type="RefSeq" id="WP_353979240.1">
    <property type="nucleotide sequence ID" value="NZ_CP159578.1"/>
</dbReference>
<dbReference type="InterPro" id="IPR013113">
    <property type="entry name" value="SIP_FAD-bd"/>
</dbReference>
<evidence type="ECO:0000313" key="3">
    <source>
        <dbReference type="EMBL" id="XCJ78223.1"/>
    </source>
</evidence>
<dbReference type="GO" id="GO:0016491">
    <property type="term" value="F:oxidoreductase activity"/>
    <property type="evidence" value="ECO:0007669"/>
    <property type="project" value="InterPro"/>
</dbReference>
<comment type="similarity">
    <text evidence="1">Belongs to the SIP oxidoreductase family.</text>
</comment>
<accession>A0AB74U6K6</accession>
<dbReference type="Pfam" id="PF08021">
    <property type="entry name" value="FAD_binding_9"/>
    <property type="match status" value="1"/>
</dbReference>
<dbReference type="PANTHER" id="PTHR30157:SF0">
    <property type="entry name" value="NADPH-DEPENDENT FERRIC-CHELATE REDUCTASE"/>
    <property type="match status" value="1"/>
</dbReference>
<dbReference type="InterPro" id="IPR039374">
    <property type="entry name" value="SIP_fam"/>
</dbReference>
<evidence type="ECO:0000259" key="2">
    <source>
        <dbReference type="PROSITE" id="PS51384"/>
    </source>
</evidence>
<dbReference type="PANTHER" id="PTHR30157">
    <property type="entry name" value="FERRIC REDUCTASE, NADPH-DEPENDENT"/>
    <property type="match status" value="1"/>
</dbReference>
<evidence type="ECO:0000256" key="1">
    <source>
        <dbReference type="ARBA" id="ARBA00035644"/>
    </source>
</evidence>
<dbReference type="CDD" id="cd06193">
    <property type="entry name" value="siderophore_interacting"/>
    <property type="match status" value="1"/>
</dbReference>
<feature type="domain" description="FAD-binding FR-type" evidence="2">
    <location>
        <begin position="4"/>
        <end position="108"/>
    </location>
</feature>
<protein>
    <submittedName>
        <fullName evidence="3">Siderophore-interacting protein</fullName>
    </submittedName>
</protein>
<dbReference type="Gene3D" id="3.40.50.80">
    <property type="entry name" value="Nucleotide-binding domain of ferredoxin-NADP reductase (FNR) module"/>
    <property type="match status" value="1"/>
</dbReference>
<organism evidence="3">
    <name type="scientific">Salinicola endophyticus</name>
    <dbReference type="NCBI Taxonomy" id="1949083"/>
    <lineage>
        <taxon>Bacteria</taxon>
        <taxon>Pseudomonadati</taxon>
        <taxon>Pseudomonadota</taxon>
        <taxon>Gammaproteobacteria</taxon>
        <taxon>Oceanospirillales</taxon>
        <taxon>Halomonadaceae</taxon>
        <taxon>Salinicola</taxon>
    </lineage>
</organism>
<proteinExistence type="inferred from homology"/>
<dbReference type="PROSITE" id="PS51384">
    <property type="entry name" value="FAD_FR"/>
    <property type="match status" value="1"/>
</dbReference>
<dbReference type="InterPro" id="IPR039261">
    <property type="entry name" value="FNR_nucleotide-bd"/>
</dbReference>
<dbReference type="Gene3D" id="2.40.30.10">
    <property type="entry name" value="Translation factors"/>
    <property type="match status" value="1"/>
</dbReference>
<gene>
    <name evidence="3" type="ORF">ABV408_12330</name>
</gene>
<reference evidence="3" key="1">
    <citation type="submission" date="2024-06" db="EMBL/GenBank/DDBJ databases">
        <title>Complete genome of Salinicola endophyticus HNIBRBA4755.</title>
        <authorList>
            <person name="Shin S.Y."/>
            <person name="Kang H."/>
            <person name="Song J."/>
        </authorList>
    </citation>
    <scope>NUCLEOTIDE SEQUENCE</scope>
    <source>
        <strain evidence="3">HNIBRBA4755</strain>
    </source>
</reference>
<dbReference type="AlphaFoldDB" id="A0AB74U6K6"/>
<sequence length="248" mass="27498">MPKTPPRAFTVLARQPLTPHMLRLTLGGEAMRTFPADQASAYIKLVLPGENDTPPRMRTYSVRRQREDAIDVDFVLHADGGPAASWARNARPGDVIEVAGPGPVKRVAEDADWYLLVGDMTALPAIAANLERLPPQAVGEVILEVISEADIQPLAAPPGMRLSWHIQAHPGSDSEGLLEAVRELPWRPGKAGIWIACEFSAMRRLRRHLIDERGVDKREMYLSSYWKYGASEDGHRLSKREDAEREGA</sequence>